<evidence type="ECO:0000313" key="3">
    <source>
        <dbReference type="Proteomes" id="UP000541610"/>
    </source>
</evidence>
<reference evidence="2 3" key="1">
    <citation type="submission" date="2020-04" db="EMBL/GenBank/DDBJ databases">
        <title>Perkinsus olseni comparative genomics.</title>
        <authorList>
            <person name="Bogema D.R."/>
        </authorList>
    </citation>
    <scope>NUCLEOTIDE SEQUENCE [LARGE SCALE GENOMIC DNA]</scope>
    <source>
        <strain evidence="2">00978-12</strain>
    </source>
</reference>
<organism evidence="2 3">
    <name type="scientific">Perkinsus olseni</name>
    <name type="common">Perkinsus atlanticus</name>
    <dbReference type="NCBI Taxonomy" id="32597"/>
    <lineage>
        <taxon>Eukaryota</taxon>
        <taxon>Sar</taxon>
        <taxon>Alveolata</taxon>
        <taxon>Perkinsozoa</taxon>
        <taxon>Perkinsea</taxon>
        <taxon>Perkinsida</taxon>
        <taxon>Perkinsidae</taxon>
        <taxon>Perkinsus</taxon>
    </lineage>
</organism>
<protein>
    <submittedName>
        <fullName evidence="2">Uncharacterized protein</fullName>
    </submittedName>
</protein>
<evidence type="ECO:0000313" key="2">
    <source>
        <dbReference type="EMBL" id="KAF4680501.1"/>
    </source>
</evidence>
<name>A0A7J6NC62_PEROL</name>
<gene>
    <name evidence="2" type="ORF">FOZ60_013431</name>
</gene>
<feature type="region of interest" description="Disordered" evidence="1">
    <location>
        <begin position="30"/>
        <end position="88"/>
    </location>
</feature>
<dbReference type="Proteomes" id="UP000541610">
    <property type="component" value="Unassembled WGS sequence"/>
</dbReference>
<evidence type="ECO:0000256" key="1">
    <source>
        <dbReference type="SAM" id="MobiDB-lite"/>
    </source>
</evidence>
<dbReference type="AlphaFoldDB" id="A0A7J6NC62"/>
<feature type="compositionally biased region" description="Basic and acidic residues" evidence="1">
    <location>
        <begin position="42"/>
        <end position="60"/>
    </location>
</feature>
<proteinExistence type="predicted"/>
<accession>A0A7J6NC62</accession>
<dbReference type="EMBL" id="JABANP010000601">
    <property type="protein sequence ID" value="KAF4680501.1"/>
    <property type="molecule type" value="Genomic_DNA"/>
</dbReference>
<feature type="compositionally biased region" description="Basic and acidic residues" evidence="1">
    <location>
        <begin position="71"/>
        <end position="88"/>
    </location>
</feature>
<comment type="caution">
    <text evidence="2">The sequence shown here is derived from an EMBL/GenBank/DDBJ whole genome shotgun (WGS) entry which is preliminary data.</text>
</comment>
<sequence length="88" mass="9762">MHFATAAQSLGHWAASHLLPASVLAHIHVKETSAGEGSSGGEKQEQQNHDHFGVLRRDEIPSDVAKAMQRLNREYGEDPPPELRRLEE</sequence>